<feature type="transmembrane region" description="Helical" evidence="6">
    <location>
        <begin position="105"/>
        <end position="127"/>
    </location>
</feature>
<dbReference type="InterPro" id="IPR007267">
    <property type="entry name" value="GtrA_DPMS_TM"/>
</dbReference>
<evidence type="ECO:0000256" key="3">
    <source>
        <dbReference type="ARBA" id="ARBA00022692"/>
    </source>
</evidence>
<evidence type="ECO:0000256" key="1">
    <source>
        <dbReference type="ARBA" id="ARBA00004141"/>
    </source>
</evidence>
<evidence type="ECO:0000256" key="2">
    <source>
        <dbReference type="ARBA" id="ARBA00009399"/>
    </source>
</evidence>
<dbReference type="RefSeq" id="WP_032907585.1">
    <property type="nucleotide sequence ID" value="NZ_CABHXW010000055.1"/>
</dbReference>
<keyword evidence="5 6" id="KW-0472">Membrane</keyword>
<sequence length="134" mass="15057">MIKILREFFFFGISGIIGFLVDTAVLYLLRGYWGPFIARGFSFFAAVLVTWVFNRGITFKKQRSGMSLKNEFLSYLVLMLGGGIVNYGLYSWLITSYTLVLDNPIIGIAAGSIAGMIINLATSRFILFRKDKQS</sequence>
<evidence type="ECO:0000313" key="8">
    <source>
        <dbReference type="EMBL" id="QGR71250.1"/>
    </source>
</evidence>
<keyword evidence="4 6" id="KW-1133">Transmembrane helix</keyword>
<feature type="domain" description="GtrA/DPMS transmembrane" evidence="7">
    <location>
        <begin position="11"/>
        <end position="128"/>
    </location>
</feature>
<comment type="similarity">
    <text evidence="2">Belongs to the GtrA family.</text>
</comment>
<reference evidence="8 9" key="1">
    <citation type="submission" date="2019-11" db="EMBL/GenBank/DDBJ databases">
        <title>FDA dAtabase for Regulatory Grade micrObial Sequences (FDA-ARGOS): Supporting development and validation of Infectious Disease Dx tests.</title>
        <authorList>
            <person name="Patel R."/>
            <person name="Rucinski S."/>
            <person name="Tallon L."/>
            <person name="Sadzewicz L."/>
            <person name="Vavikolanu K."/>
            <person name="Mehta A."/>
            <person name="Aluvathingal J."/>
            <person name="Nadendla S."/>
            <person name="Nandy P."/>
            <person name="Geyer C."/>
            <person name="Yan Y."/>
            <person name="Sichtig H."/>
        </authorList>
    </citation>
    <scope>NUCLEOTIDE SEQUENCE [LARGE SCALE GENOMIC DNA]</scope>
    <source>
        <strain evidence="8 9">FDAARGOS_729</strain>
    </source>
</reference>
<dbReference type="GeneID" id="58047260"/>
<evidence type="ECO:0000259" key="7">
    <source>
        <dbReference type="Pfam" id="PF04138"/>
    </source>
</evidence>
<dbReference type="PANTHER" id="PTHR38459">
    <property type="entry name" value="PROPHAGE BACTOPRENOL-LINKED GLUCOSE TRANSLOCASE HOMOLOG"/>
    <property type="match status" value="1"/>
</dbReference>
<dbReference type="PANTHER" id="PTHR38459:SF1">
    <property type="entry name" value="PROPHAGE BACTOPRENOL-LINKED GLUCOSE TRANSLOCASE HOMOLOG"/>
    <property type="match status" value="1"/>
</dbReference>
<evidence type="ECO:0000313" key="9">
    <source>
        <dbReference type="Proteomes" id="UP000424966"/>
    </source>
</evidence>
<feature type="transmembrane region" description="Helical" evidence="6">
    <location>
        <begin position="73"/>
        <end position="93"/>
    </location>
</feature>
<organism evidence="8 9">
    <name type="scientific">Yersinia intermedia</name>
    <dbReference type="NCBI Taxonomy" id="631"/>
    <lineage>
        <taxon>Bacteria</taxon>
        <taxon>Pseudomonadati</taxon>
        <taxon>Pseudomonadota</taxon>
        <taxon>Gammaproteobacteria</taxon>
        <taxon>Enterobacterales</taxon>
        <taxon>Yersiniaceae</taxon>
        <taxon>Yersinia</taxon>
    </lineage>
</organism>
<evidence type="ECO:0000256" key="5">
    <source>
        <dbReference type="ARBA" id="ARBA00023136"/>
    </source>
</evidence>
<feature type="transmembrane region" description="Helical" evidence="6">
    <location>
        <begin position="36"/>
        <end position="53"/>
    </location>
</feature>
<protein>
    <submittedName>
        <fullName evidence="8">GtrA family protein</fullName>
    </submittedName>
</protein>
<proteinExistence type="inferred from homology"/>
<accession>A0ABX6F9T0</accession>
<keyword evidence="9" id="KW-1185">Reference proteome</keyword>
<dbReference type="Proteomes" id="UP000424966">
    <property type="component" value="Chromosome"/>
</dbReference>
<feature type="transmembrane region" description="Helical" evidence="6">
    <location>
        <begin position="7"/>
        <end position="30"/>
    </location>
</feature>
<evidence type="ECO:0000256" key="4">
    <source>
        <dbReference type="ARBA" id="ARBA00022989"/>
    </source>
</evidence>
<gene>
    <name evidence="8" type="ORF">FOC37_13315</name>
</gene>
<keyword evidence="3 6" id="KW-0812">Transmembrane</keyword>
<dbReference type="EMBL" id="CP046294">
    <property type="protein sequence ID" value="QGR71250.1"/>
    <property type="molecule type" value="Genomic_DNA"/>
</dbReference>
<comment type="subcellular location">
    <subcellularLocation>
        <location evidence="1">Membrane</location>
        <topology evidence="1">Multi-pass membrane protein</topology>
    </subcellularLocation>
</comment>
<name>A0ABX6F9T0_YERIN</name>
<evidence type="ECO:0000256" key="6">
    <source>
        <dbReference type="SAM" id="Phobius"/>
    </source>
</evidence>
<dbReference type="InterPro" id="IPR051401">
    <property type="entry name" value="GtrA_CellWall_Glycosyl"/>
</dbReference>
<dbReference type="Pfam" id="PF04138">
    <property type="entry name" value="GtrA_DPMS_TM"/>
    <property type="match status" value="1"/>
</dbReference>